<sequence length="156" mass="17313">MALTTAEIKNSYPLPAYNYKVVIDNTEVGFSEVSGLNISYTTTTYKESLPERGNQPRKMIMPAQGGEVKITLKKGVVKDVSIRHLFDWIKEIQANNVVKKDVHVYLCDDEGNAIVSWTVRNAFPIYLEAPSFNANSHDAAIETMQLTGDSVTIGNT</sequence>
<dbReference type="EMBL" id="QJPH01000590">
    <property type="protein sequence ID" value="PZN68982.1"/>
    <property type="molecule type" value="Genomic_DNA"/>
</dbReference>
<dbReference type="Pfam" id="PF06841">
    <property type="entry name" value="Phage_T4_gp19"/>
    <property type="match status" value="1"/>
</dbReference>
<dbReference type="Proteomes" id="UP000249396">
    <property type="component" value="Unassembled WGS sequence"/>
</dbReference>
<organism evidence="1 2">
    <name type="scientific">Candidatus Methylumidiphilus alinenensis</name>
    <dbReference type="NCBI Taxonomy" id="2202197"/>
    <lineage>
        <taxon>Bacteria</taxon>
        <taxon>Pseudomonadati</taxon>
        <taxon>Pseudomonadota</taxon>
        <taxon>Gammaproteobacteria</taxon>
        <taxon>Methylococcales</taxon>
        <taxon>Candidatus Methylumidiphilus</taxon>
    </lineage>
</organism>
<name>A0A2W4Q9R1_9GAMM</name>
<dbReference type="InterPro" id="IPR010667">
    <property type="entry name" value="Phage_T4_Gp19"/>
</dbReference>
<dbReference type="PANTHER" id="PTHR38009">
    <property type="entry name" value="CONSERVED HYPOTHETICAL PHAGE TAIL PROTEIN"/>
    <property type="match status" value="1"/>
</dbReference>
<accession>A0A2W4Q9R1</accession>
<dbReference type="NCBIfam" id="TIGR02241">
    <property type="entry name" value="conserved hypothetical phage tail region protein"/>
    <property type="match status" value="1"/>
</dbReference>
<evidence type="ECO:0000313" key="2">
    <source>
        <dbReference type="Proteomes" id="UP000249396"/>
    </source>
</evidence>
<dbReference type="InterPro" id="IPR011747">
    <property type="entry name" value="CHP02241"/>
</dbReference>
<evidence type="ECO:0000313" key="1">
    <source>
        <dbReference type="EMBL" id="PZN68982.1"/>
    </source>
</evidence>
<gene>
    <name evidence="1" type="ORF">DM484_30555</name>
</gene>
<proteinExistence type="predicted"/>
<protein>
    <submittedName>
        <fullName evidence="1">Phage tail protein</fullName>
    </submittedName>
</protein>
<dbReference type="GO" id="GO:0005198">
    <property type="term" value="F:structural molecule activity"/>
    <property type="evidence" value="ECO:0007669"/>
    <property type="project" value="InterPro"/>
</dbReference>
<reference evidence="1 2" key="1">
    <citation type="journal article" date="2018" name="Aquat. Microb. Ecol.">
        <title>Gammaproteobacterial methanotrophs dominate.</title>
        <authorList>
            <person name="Rissanen A.J."/>
            <person name="Saarenheimo J."/>
            <person name="Tiirola M."/>
            <person name="Peura S."/>
            <person name="Aalto S.L."/>
            <person name="Karvinen A."/>
            <person name="Nykanen H."/>
        </authorList>
    </citation>
    <scope>NUCLEOTIDE SEQUENCE [LARGE SCALE GENOMIC DNA]</scope>
    <source>
        <strain evidence="1">AMbin10</strain>
    </source>
</reference>
<comment type="caution">
    <text evidence="1">The sequence shown here is derived from an EMBL/GenBank/DDBJ whole genome shotgun (WGS) entry which is preliminary data.</text>
</comment>
<dbReference type="AlphaFoldDB" id="A0A2W4Q9R1"/>
<dbReference type="PANTHER" id="PTHR38009:SF1">
    <property type="entry name" value="CONSERVED HYPOTHETICAL PHAGE TAIL PROTEIN"/>
    <property type="match status" value="1"/>
</dbReference>